<comment type="caution">
    <text evidence="1">The sequence shown here is derived from an EMBL/GenBank/DDBJ whole genome shotgun (WGS) entry which is preliminary data.</text>
</comment>
<accession>A0AAU9IA02</accession>
<keyword evidence="2" id="KW-1185">Reference proteome</keyword>
<evidence type="ECO:0000313" key="1">
    <source>
        <dbReference type="EMBL" id="CAG9311884.1"/>
    </source>
</evidence>
<dbReference type="EMBL" id="CAJZBQ010000005">
    <property type="protein sequence ID" value="CAG9311884.1"/>
    <property type="molecule type" value="Genomic_DNA"/>
</dbReference>
<name>A0AAU9IA02_9CILI</name>
<sequence length="234" mass="27387">MINQSQKYGTALISHLSQIFDSELSHNGLYNKKTFLEEGVTYKRQFLLHALSRTPEVREMLSDSYIIINQVADILLLNEVEIIYWSFLIETASLTERNNNPIYVLLFTGLNSKKALNDDVESIEFILSLMVPEFASNFDYWTLMSDSIEPDILQLNIKHNQLISQPYPKTKKNYNLMVEEICESGRWNKAIWDPIDAYIWSVVENNPKEDVELSWHNDNFDQIFCERETSPTKY</sequence>
<protein>
    <submittedName>
        <fullName evidence="1">Uncharacterized protein</fullName>
    </submittedName>
</protein>
<evidence type="ECO:0000313" key="2">
    <source>
        <dbReference type="Proteomes" id="UP001162131"/>
    </source>
</evidence>
<dbReference type="AlphaFoldDB" id="A0AAU9IA02"/>
<dbReference type="Proteomes" id="UP001162131">
    <property type="component" value="Unassembled WGS sequence"/>
</dbReference>
<reference evidence="1" key="1">
    <citation type="submission" date="2021-09" db="EMBL/GenBank/DDBJ databases">
        <authorList>
            <consortium name="AG Swart"/>
            <person name="Singh M."/>
            <person name="Singh A."/>
            <person name="Seah K."/>
            <person name="Emmerich C."/>
        </authorList>
    </citation>
    <scope>NUCLEOTIDE SEQUENCE</scope>
    <source>
        <strain evidence="1">ATCC30299</strain>
    </source>
</reference>
<gene>
    <name evidence="1" type="ORF">BSTOLATCC_MIC5144</name>
</gene>
<proteinExistence type="predicted"/>
<organism evidence="1 2">
    <name type="scientific">Blepharisma stoltei</name>
    <dbReference type="NCBI Taxonomy" id="1481888"/>
    <lineage>
        <taxon>Eukaryota</taxon>
        <taxon>Sar</taxon>
        <taxon>Alveolata</taxon>
        <taxon>Ciliophora</taxon>
        <taxon>Postciliodesmatophora</taxon>
        <taxon>Heterotrichea</taxon>
        <taxon>Heterotrichida</taxon>
        <taxon>Blepharismidae</taxon>
        <taxon>Blepharisma</taxon>
    </lineage>
</organism>